<evidence type="ECO:0000259" key="5">
    <source>
        <dbReference type="PROSITE" id="PS51379"/>
    </source>
</evidence>
<comment type="caution">
    <text evidence="6">The sequence shown here is derived from an EMBL/GenBank/DDBJ whole genome shotgun (WGS) entry which is preliminary data.</text>
</comment>
<name>A0A942YBN1_9BACI</name>
<keyword evidence="2" id="KW-0479">Metal-binding</keyword>
<dbReference type="Gene3D" id="3.30.70.20">
    <property type="match status" value="2"/>
</dbReference>
<dbReference type="SUPFAM" id="SSF54862">
    <property type="entry name" value="4Fe-4S ferredoxins"/>
    <property type="match status" value="1"/>
</dbReference>
<keyword evidence="3" id="KW-0408">Iron</keyword>
<reference evidence="6" key="1">
    <citation type="submission" date="2021-05" db="EMBL/GenBank/DDBJ databases">
        <title>Novel Bacillus species.</title>
        <authorList>
            <person name="Liu G."/>
        </authorList>
    </citation>
    <scope>NUCLEOTIDE SEQUENCE</scope>
    <source>
        <strain evidence="6 8">FJAT-50051</strain>
    </source>
</reference>
<feature type="domain" description="4Fe-4S ferredoxin-type" evidence="5">
    <location>
        <begin position="80"/>
        <end position="109"/>
    </location>
</feature>
<sequence length="191" mass="21277">MKQLGFLVHIEKCLGCRSCEFSCKNEHGYEDTFRRKIHAVAGDGIKGHSFHHFSMACNHCENPACLPVCPESCIKKKPNGIVLIDQTKCSGCGKCVTACPFDAITINPITKKADKCNMCYERQMKNKTPICVSACPVKAIEIIDINDPKNAHCEKAVHGFEMKKVTSPSIRFQTRKEEIQHFFVAVDEGGI</sequence>
<evidence type="ECO:0000256" key="2">
    <source>
        <dbReference type="ARBA" id="ARBA00022723"/>
    </source>
</evidence>
<keyword evidence="8" id="KW-1185">Reference proteome</keyword>
<dbReference type="InterPro" id="IPR017896">
    <property type="entry name" value="4Fe4S_Fe-S-bd"/>
</dbReference>
<accession>A0A942YBN1</accession>
<dbReference type="PROSITE" id="PS51379">
    <property type="entry name" value="4FE4S_FER_2"/>
    <property type="match status" value="2"/>
</dbReference>
<dbReference type="Pfam" id="PF13247">
    <property type="entry name" value="Fer4_11"/>
    <property type="match status" value="1"/>
</dbReference>
<evidence type="ECO:0000313" key="6">
    <source>
        <dbReference type="EMBL" id="MBS4185887.1"/>
    </source>
</evidence>
<evidence type="ECO:0000256" key="4">
    <source>
        <dbReference type="ARBA" id="ARBA00023014"/>
    </source>
</evidence>
<dbReference type="EMBL" id="JAGYPE020000040">
    <property type="protein sequence ID" value="MCH6267648.1"/>
    <property type="molecule type" value="Genomic_DNA"/>
</dbReference>
<evidence type="ECO:0000313" key="7">
    <source>
        <dbReference type="EMBL" id="MCH6267648.1"/>
    </source>
</evidence>
<evidence type="ECO:0000313" key="8">
    <source>
        <dbReference type="Proteomes" id="UP000677265"/>
    </source>
</evidence>
<dbReference type="CDD" id="cd16371">
    <property type="entry name" value="DMSOR_beta_like"/>
    <property type="match status" value="1"/>
</dbReference>
<keyword evidence="1" id="KW-0004">4Fe-4S</keyword>
<dbReference type="EMBL" id="JAGYPE010000006">
    <property type="protein sequence ID" value="MBS4185887.1"/>
    <property type="molecule type" value="Genomic_DNA"/>
</dbReference>
<dbReference type="GO" id="GO:0051539">
    <property type="term" value="F:4 iron, 4 sulfur cluster binding"/>
    <property type="evidence" value="ECO:0007669"/>
    <property type="project" value="UniProtKB-KW"/>
</dbReference>
<evidence type="ECO:0000256" key="1">
    <source>
        <dbReference type="ARBA" id="ARBA00022485"/>
    </source>
</evidence>
<dbReference type="RefSeq" id="WP_213145694.1">
    <property type="nucleotide sequence ID" value="NZ_JAGYPE020000040.1"/>
</dbReference>
<dbReference type="InterPro" id="IPR017900">
    <property type="entry name" value="4Fe4S_Fe_S_CS"/>
</dbReference>
<protein>
    <submittedName>
        <fullName evidence="6">4Fe-4S dicluster domain-containing protein</fullName>
    </submittedName>
</protein>
<dbReference type="GO" id="GO:0046872">
    <property type="term" value="F:metal ion binding"/>
    <property type="evidence" value="ECO:0007669"/>
    <property type="project" value="UniProtKB-KW"/>
</dbReference>
<gene>
    <name evidence="7" type="ORF">KHB02_019180</name>
    <name evidence="6" type="ORF">KHB02_31335</name>
</gene>
<dbReference type="InterPro" id="IPR050954">
    <property type="entry name" value="ET_IronSulfur_Cluster-Binding"/>
</dbReference>
<keyword evidence="4" id="KW-0411">Iron-sulfur</keyword>
<dbReference type="Proteomes" id="UP000677265">
    <property type="component" value="Unassembled WGS sequence"/>
</dbReference>
<evidence type="ECO:0000256" key="3">
    <source>
        <dbReference type="ARBA" id="ARBA00023004"/>
    </source>
</evidence>
<dbReference type="PROSITE" id="PS00198">
    <property type="entry name" value="4FE4S_FER_1"/>
    <property type="match status" value="1"/>
</dbReference>
<feature type="domain" description="4Fe-4S ferredoxin-type" evidence="5">
    <location>
        <begin position="47"/>
        <end position="79"/>
    </location>
</feature>
<dbReference type="PANTHER" id="PTHR43177">
    <property type="entry name" value="PROTEIN NRFC"/>
    <property type="match status" value="1"/>
</dbReference>
<dbReference type="AlphaFoldDB" id="A0A942YBN1"/>
<proteinExistence type="predicted"/>
<organism evidence="6">
    <name type="scientific">Neobacillus citreus</name>
    <dbReference type="NCBI Taxonomy" id="2833578"/>
    <lineage>
        <taxon>Bacteria</taxon>
        <taxon>Bacillati</taxon>
        <taxon>Bacillota</taxon>
        <taxon>Bacilli</taxon>
        <taxon>Bacillales</taxon>
        <taxon>Bacillaceae</taxon>
        <taxon>Neobacillus</taxon>
    </lineage>
</organism>
<dbReference type="PANTHER" id="PTHR43177:SF3">
    <property type="entry name" value="PROTEIN NRFC HOMOLOG"/>
    <property type="match status" value="1"/>
</dbReference>